<accession>V8QQS6</accession>
<keyword evidence="7" id="KW-1185">Reference proteome</keyword>
<keyword evidence="3" id="KW-0238">DNA-binding</keyword>
<organism evidence="6 7">
    <name type="scientific">Advenella kashmirensis W13003</name>
    <dbReference type="NCBI Taxonomy" id="1424334"/>
    <lineage>
        <taxon>Bacteria</taxon>
        <taxon>Pseudomonadati</taxon>
        <taxon>Pseudomonadota</taxon>
        <taxon>Betaproteobacteria</taxon>
        <taxon>Burkholderiales</taxon>
        <taxon>Alcaligenaceae</taxon>
    </lineage>
</organism>
<dbReference type="EMBL" id="AYXT01000010">
    <property type="protein sequence ID" value="ETF01992.1"/>
    <property type="molecule type" value="Genomic_DNA"/>
</dbReference>
<dbReference type="Gene3D" id="3.40.190.290">
    <property type="match status" value="1"/>
</dbReference>
<dbReference type="InterPro" id="IPR000847">
    <property type="entry name" value="LysR_HTH_N"/>
</dbReference>
<dbReference type="InterPro" id="IPR036388">
    <property type="entry name" value="WH-like_DNA-bd_sf"/>
</dbReference>
<evidence type="ECO:0000313" key="6">
    <source>
        <dbReference type="EMBL" id="ETF01992.1"/>
    </source>
</evidence>
<evidence type="ECO:0000256" key="3">
    <source>
        <dbReference type="ARBA" id="ARBA00023125"/>
    </source>
</evidence>
<dbReference type="GO" id="GO:0003700">
    <property type="term" value="F:DNA-binding transcription factor activity"/>
    <property type="evidence" value="ECO:0007669"/>
    <property type="project" value="InterPro"/>
</dbReference>
<dbReference type="eggNOG" id="COG0583">
    <property type="taxonomic scope" value="Bacteria"/>
</dbReference>
<dbReference type="SUPFAM" id="SSF46785">
    <property type="entry name" value="Winged helix' DNA-binding domain"/>
    <property type="match status" value="1"/>
</dbReference>
<evidence type="ECO:0000256" key="1">
    <source>
        <dbReference type="ARBA" id="ARBA00009437"/>
    </source>
</evidence>
<dbReference type="SUPFAM" id="SSF53850">
    <property type="entry name" value="Periplasmic binding protein-like II"/>
    <property type="match status" value="1"/>
</dbReference>
<dbReference type="FunFam" id="1.10.10.10:FF:000001">
    <property type="entry name" value="LysR family transcriptional regulator"/>
    <property type="match status" value="1"/>
</dbReference>
<name>V8QQS6_9BURK</name>
<dbReference type="PATRIC" id="fig|1424334.3.peg.2933"/>
<evidence type="ECO:0000259" key="5">
    <source>
        <dbReference type="PROSITE" id="PS50931"/>
    </source>
</evidence>
<dbReference type="RefSeq" id="WP_024005873.1">
    <property type="nucleotide sequence ID" value="NZ_KI650980.1"/>
</dbReference>
<evidence type="ECO:0000313" key="7">
    <source>
        <dbReference type="Proteomes" id="UP000018733"/>
    </source>
</evidence>
<evidence type="ECO:0000256" key="2">
    <source>
        <dbReference type="ARBA" id="ARBA00023015"/>
    </source>
</evidence>
<dbReference type="InterPro" id="IPR005119">
    <property type="entry name" value="LysR_subst-bd"/>
</dbReference>
<feature type="domain" description="HTH lysR-type" evidence="5">
    <location>
        <begin position="1"/>
        <end position="57"/>
    </location>
</feature>
<dbReference type="GO" id="GO:0032993">
    <property type="term" value="C:protein-DNA complex"/>
    <property type="evidence" value="ECO:0007669"/>
    <property type="project" value="TreeGrafter"/>
</dbReference>
<gene>
    <name evidence="6" type="ORF">W822_14595</name>
</gene>
<evidence type="ECO:0000256" key="4">
    <source>
        <dbReference type="ARBA" id="ARBA00023163"/>
    </source>
</evidence>
<dbReference type="PRINTS" id="PR00039">
    <property type="entry name" value="HTHLYSR"/>
</dbReference>
<dbReference type="Pfam" id="PF03466">
    <property type="entry name" value="LysR_substrate"/>
    <property type="match status" value="1"/>
</dbReference>
<dbReference type="Pfam" id="PF00126">
    <property type="entry name" value="HTH_1"/>
    <property type="match status" value="1"/>
</dbReference>
<comment type="caution">
    <text evidence="6">The sequence shown here is derived from an EMBL/GenBank/DDBJ whole genome shotgun (WGS) entry which is preliminary data.</text>
</comment>
<protein>
    <submittedName>
        <fullName evidence="6">LysR family transcriptional regulator</fullName>
    </submittedName>
</protein>
<sequence>MNIQQLEHFLVLVETQSFSRAAAKLHLTQPALSRSIQALEEDLGGRLLERDKGKRLTPLGELALVRARRIRVELSELRRSASLLAECAVGTIKLGLGPTPTAILSVPLLSAMMREFPGIKLLLSGGTPAMQLQELREGTIDAMVVHRNRIPADSDLHLDLFPPTPLGFSVRANHPLIAASVIDYELLARYPLAATARAISVEVMHSLNSYLGADAHFADLIQYQSSNMEALIELVRTSDTVFFGVQHAAQRFIDTGELVQLKIGSALKLSSQFAFITLEAKTMPPSLVQIRSLCAQYLASQSTVA</sequence>
<dbReference type="GO" id="GO:0003677">
    <property type="term" value="F:DNA binding"/>
    <property type="evidence" value="ECO:0007669"/>
    <property type="project" value="UniProtKB-KW"/>
</dbReference>
<dbReference type="AlphaFoldDB" id="V8QQS6"/>
<dbReference type="OrthoDB" id="8673707at2"/>
<reference evidence="6 7" key="1">
    <citation type="journal article" date="2014" name="Genome Announc.">
        <title>Draft Genome Sequence of Advenella kashmirensis Strain W13003, a Polycyclic Aromatic Hydrocarbon-Degrading Bacterium.</title>
        <authorList>
            <person name="Wang X."/>
            <person name="Jin D."/>
            <person name="Zhou L."/>
            <person name="Wu L."/>
            <person name="An W."/>
            <person name="Zhao L."/>
        </authorList>
    </citation>
    <scope>NUCLEOTIDE SEQUENCE [LARGE SCALE GENOMIC DNA]</scope>
    <source>
        <strain evidence="6 7">W13003</strain>
    </source>
</reference>
<keyword evidence="2" id="KW-0805">Transcription regulation</keyword>
<dbReference type="Gene3D" id="1.10.10.10">
    <property type="entry name" value="Winged helix-like DNA-binding domain superfamily/Winged helix DNA-binding domain"/>
    <property type="match status" value="1"/>
</dbReference>
<dbReference type="PANTHER" id="PTHR30346">
    <property type="entry name" value="TRANSCRIPTIONAL DUAL REGULATOR HCAR-RELATED"/>
    <property type="match status" value="1"/>
</dbReference>
<dbReference type="InterPro" id="IPR036390">
    <property type="entry name" value="WH_DNA-bd_sf"/>
</dbReference>
<comment type="similarity">
    <text evidence="1">Belongs to the LysR transcriptional regulatory family.</text>
</comment>
<dbReference type="HOGENOM" id="CLU_039613_6_0_4"/>
<dbReference type="PANTHER" id="PTHR30346:SF9">
    <property type="entry name" value="LYSR FAMILY TRANSCRIPTIONAL REGULATOR"/>
    <property type="match status" value="1"/>
</dbReference>
<dbReference type="CDD" id="cd05466">
    <property type="entry name" value="PBP2_LTTR_substrate"/>
    <property type="match status" value="1"/>
</dbReference>
<dbReference type="Proteomes" id="UP000018733">
    <property type="component" value="Unassembled WGS sequence"/>
</dbReference>
<dbReference type="PROSITE" id="PS50931">
    <property type="entry name" value="HTH_LYSR"/>
    <property type="match status" value="1"/>
</dbReference>
<keyword evidence="4" id="KW-0804">Transcription</keyword>
<proteinExistence type="inferred from homology"/>
<dbReference type="STRING" id="1424334.W822_14595"/>